<dbReference type="PROSITE" id="PS51371">
    <property type="entry name" value="CBS"/>
    <property type="match status" value="2"/>
</dbReference>
<dbReference type="InterPro" id="IPR001093">
    <property type="entry name" value="IMP_DH_GMPRt"/>
</dbReference>
<evidence type="ECO:0000256" key="9">
    <source>
        <dbReference type="ARBA" id="ARBA00023122"/>
    </source>
</evidence>
<feature type="binding site" description="in other chain" evidence="11">
    <location>
        <position position="307"/>
    </location>
    <ligand>
        <name>K(+)</name>
        <dbReference type="ChEBI" id="CHEBI:29103"/>
        <note>ligand shared between two tetrameric partners</note>
    </ligand>
</feature>
<name>A0ABX6A5V6_9MICO</name>
<feature type="binding site" evidence="11">
    <location>
        <begin position="303"/>
        <end position="305"/>
    </location>
    <ligand>
        <name>NAD(+)</name>
        <dbReference type="ChEBI" id="CHEBI:57540"/>
    </ligand>
</feature>
<keyword evidence="9 12" id="KW-0129">CBS domain</keyword>
<dbReference type="PANTHER" id="PTHR11911:SF111">
    <property type="entry name" value="INOSINE-5'-MONOPHOSPHATE DEHYDROGENASE"/>
    <property type="match status" value="1"/>
</dbReference>
<sequence>MTNDPFGFVGLTYDDVLLLPGETDVIPSDVDTTARLTREINLRVPLASAAMDTVTEARMAIAMARLGGIGILHRNLSIEDQAHQVDLVKRTQTGRVPNPVTIGPDATLEDFDATCGNYRVSGLPVVDEAGMLLGICTNRDLRFIPVAEWASTKVSDVMTREVYTAPTDVSREDATALLRKHKRERLPLVDESGKLTGLITVKDFVKSEQFPNASKDAEGRLLIGAGVGFFGDSYERAGALRDAGVDVLVVDTANGHARLALEMIRRLKSDKAFDGVQIIGGNVATREGAQALIDAGVDAVKVGVGPGSICTTRVVAGVGVPQVTAIYEASKACKPAGVPLIGDGGLQYSGDIAKALVAGADTVMLGSLLAGTAESPGEVILMNGKQFKSYRGMGSLGAMASRGKKSFSKDRYFQADVETDDKIVPEGIEGTVAYKGALGTVVHQLTGGLAQSMFYVGAHTIPELKERGKFVRITAAGLKESHPHDMAQIVEAPNYRAR</sequence>
<feature type="binding site" evidence="11">
    <location>
        <position position="251"/>
    </location>
    <ligand>
        <name>NAD(+)</name>
        <dbReference type="ChEBI" id="CHEBI:57540"/>
    </ligand>
</feature>
<evidence type="ECO:0000256" key="6">
    <source>
        <dbReference type="ARBA" id="ARBA00022958"/>
    </source>
</evidence>
<dbReference type="Proteomes" id="UP000323865">
    <property type="component" value="Chromosome"/>
</dbReference>
<organism evidence="16 17">
    <name type="scientific">Dermabacter vaginalis</name>
    <dbReference type="NCBI Taxonomy" id="1630135"/>
    <lineage>
        <taxon>Bacteria</taxon>
        <taxon>Bacillati</taxon>
        <taxon>Actinomycetota</taxon>
        <taxon>Actinomycetes</taxon>
        <taxon>Micrococcales</taxon>
        <taxon>Dermabacteraceae</taxon>
        <taxon>Dermabacter</taxon>
    </lineage>
</organism>
<feature type="active site" description="Proton acceptor" evidence="11">
    <location>
        <position position="411"/>
    </location>
</feature>
<feature type="domain" description="CBS" evidence="15">
    <location>
        <begin position="158"/>
        <end position="214"/>
    </location>
</feature>
<dbReference type="SUPFAM" id="SSF51412">
    <property type="entry name" value="Inosine monophosphate dehydrogenase (IMPDH)"/>
    <property type="match status" value="1"/>
</dbReference>
<keyword evidence="5 11" id="KW-0658">Purine biosynthesis</keyword>
<comment type="function">
    <text evidence="11">Catalyzes the conversion of inosine 5'-phosphate (IMP) to xanthosine 5'-phosphate (XMP), the first committed and rate-limiting step in the de novo synthesis of guanine nucleotides, and therefore plays an important role in the regulation of cell growth.</text>
</comment>
<dbReference type="NCBIfam" id="TIGR01302">
    <property type="entry name" value="IMP_dehydrog"/>
    <property type="match status" value="1"/>
</dbReference>
<evidence type="ECO:0000256" key="2">
    <source>
        <dbReference type="ARBA" id="ARBA00005502"/>
    </source>
</evidence>
<protein>
    <recommendedName>
        <fullName evidence="11 14">Inosine-5'-monophosphate dehydrogenase</fullName>
        <shortName evidence="11">IMP dehydrogenase</shortName>
        <shortName evidence="11">IMPD</shortName>
        <shortName evidence="11">IMPDH</shortName>
        <ecNumber evidence="11 14">1.1.1.205</ecNumber>
    </recommendedName>
</protein>
<evidence type="ECO:0000259" key="15">
    <source>
        <dbReference type="PROSITE" id="PS51371"/>
    </source>
</evidence>
<dbReference type="InterPro" id="IPR046342">
    <property type="entry name" value="CBS_dom_sf"/>
</dbReference>
<evidence type="ECO:0000256" key="11">
    <source>
        <dbReference type="HAMAP-Rule" id="MF_01964"/>
    </source>
</evidence>
<dbReference type="HAMAP" id="MF_01964">
    <property type="entry name" value="IMPDH"/>
    <property type="match status" value="1"/>
</dbReference>
<dbReference type="Gene3D" id="3.20.20.70">
    <property type="entry name" value="Aldolase class I"/>
    <property type="match status" value="1"/>
</dbReference>
<dbReference type="RefSeq" id="WP_150333647.1">
    <property type="nucleotide sequence ID" value="NZ_CP044108.1"/>
</dbReference>
<feature type="binding site" evidence="11">
    <location>
        <position position="308"/>
    </location>
    <ligand>
        <name>IMP</name>
        <dbReference type="ChEBI" id="CHEBI:58053"/>
    </ligand>
</feature>
<proteinExistence type="inferred from homology"/>
<comment type="similarity">
    <text evidence="2 11 13">Belongs to the IMPDH/GMPR family.</text>
</comment>
<feature type="binding site" description="in other chain" evidence="11">
    <location>
        <position position="305"/>
    </location>
    <ligand>
        <name>K(+)</name>
        <dbReference type="ChEBI" id="CHEBI:29103"/>
        <note>ligand shared between two tetrameric partners</note>
    </ligand>
</feature>
<dbReference type="SUPFAM" id="SSF54631">
    <property type="entry name" value="CBS-domain pair"/>
    <property type="match status" value="1"/>
</dbReference>
<dbReference type="PROSITE" id="PS00487">
    <property type="entry name" value="IMP_DH_GMP_RED"/>
    <property type="match status" value="1"/>
</dbReference>
<evidence type="ECO:0000256" key="5">
    <source>
        <dbReference type="ARBA" id="ARBA00022755"/>
    </source>
</evidence>
<dbReference type="PIRSF" id="PIRSF000130">
    <property type="entry name" value="IMPDH"/>
    <property type="match status" value="1"/>
</dbReference>
<evidence type="ECO:0000256" key="10">
    <source>
        <dbReference type="ARBA" id="ARBA00048028"/>
    </source>
</evidence>
<keyword evidence="17" id="KW-1185">Reference proteome</keyword>
<feature type="active site" description="Thioimidate intermediate" evidence="11">
    <location>
        <position position="310"/>
    </location>
</feature>
<dbReference type="Pfam" id="PF00478">
    <property type="entry name" value="IMPDH"/>
    <property type="match status" value="1"/>
</dbReference>
<dbReference type="CDD" id="cd00381">
    <property type="entry name" value="IMPDH"/>
    <property type="match status" value="1"/>
</dbReference>
<keyword evidence="7 11" id="KW-0560">Oxidoreductase</keyword>
<feature type="binding site" evidence="11">
    <location>
        <begin position="366"/>
        <end position="367"/>
    </location>
    <ligand>
        <name>IMP</name>
        <dbReference type="ChEBI" id="CHEBI:58053"/>
    </ligand>
</feature>
<dbReference type="Pfam" id="PF00571">
    <property type="entry name" value="CBS"/>
    <property type="match status" value="2"/>
</dbReference>
<comment type="catalytic activity">
    <reaction evidence="10 11 14">
        <text>IMP + NAD(+) + H2O = XMP + NADH + H(+)</text>
        <dbReference type="Rhea" id="RHEA:11708"/>
        <dbReference type="ChEBI" id="CHEBI:15377"/>
        <dbReference type="ChEBI" id="CHEBI:15378"/>
        <dbReference type="ChEBI" id="CHEBI:57464"/>
        <dbReference type="ChEBI" id="CHEBI:57540"/>
        <dbReference type="ChEBI" id="CHEBI:57945"/>
        <dbReference type="ChEBI" id="CHEBI:58053"/>
        <dbReference type="EC" id="1.1.1.205"/>
    </reaction>
</comment>
<evidence type="ECO:0000313" key="16">
    <source>
        <dbReference type="EMBL" id="QEU12520.1"/>
    </source>
</evidence>
<comment type="activity regulation">
    <text evidence="11">Mycophenolic acid (MPA) is a non-competitive inhibitor that prevents formation of the closed enzyme conformation by binding to the same site as the amobile flap. In contrast, mizoribine monophosphate (MZP) is a competitive inhibitor that induces the closed conformation. MPA is a potent inhibitor of mammalian IMPDHs but a poor inhibitor of the bacterial enzymes. MZP is a more potent inhibitor of bacterial IMPDH.</text>
</comment>
<dbReference type="InterPro" id="IPR000644">
    <property type="entry name" value="CBS_dom"/>
</dbReference>
<feature type="binding site" evidence="11">
    <location>
        <position position="482"/>
    </location>
    <ligand>
        <name>K(+)</name>
        <dbReference type="ChEBI" id="CHEBI:29103"/>
        <note>ligand shared between two tetrameric partners</note>
    </ligand>
</feature>
<evidence type="ECO:0000256" key="1">
    <source>
        <dbReference type="ARBA" id="ARBA00001958"/>
    </source>
</evidence>
<dbReference type="SMART" id="SM01240">
    <property type="entry name" value="IMPDH"/>
    <property type="match status" value="1"/>
</dbReference>
<evidence type="ECO:0000256" key="12">
    <source>
        <dbReference type="PROSITE-ProRule" id="PRU00703"/>
    </source>
</evidence>
<dbReference type="InterPro" id="IPR015875">
    <property type="entry name" value="IMP_DH/GMP_Rdtase_CS"/>
</dbReference>
<accession>A0ABX6A5V6</accession>
<evidence type="ECO:0000256" key="7">
    <source>
        <dbReference type="ARBA" id="ARBA00023002"/>
    </source>
</evidence>
<dbReference type="CDD" id="cd04601">
    <property type="entry name" value="CBS_pair_IMPDH"/>
    <property type="match status" value="1"/>
</dbReference>
<dbReference type="EC" id="1.1.1.205" evidence="11 14"/>
<keyword evidence="8 11" id="KW-0520">NAD</keyword>
<keyword evidence="3 11" id="KW-0479">Metal-binding</keyword>
<dbReference type="PANTHER" id="PTHR11911">
    <property type="entry name" value="INOSINE-5-MONOPHOSPHATE DEHYDROGENASE RELATED"/>
    <property type="match status" value="1"/>
</dbReference>
<feature type="binding site" evidence="11">
    <location>
        <position position="480"/>
    </location>
    <ligand>
        <name>K(+)</name>
        <dbReference type="ChEBI" id="CHEBI:29103"/>
        <note>ligand shared between two tetrameric partners</note>
    </ligand>
</feature>
<comment type="cofactor">
    <cofactor evidence="1 11">
        <name>K(+)</name>
        <dbReference type="ChEBI" id="CHEBI:29103"/>
    </cofactor>
</comment>
<feature type="binding site" description="in other chain" evidence="11">
    <location>
        <position position="310"/>
    </location>
    <ligand>
        <name>K(+)</name>
        <dbReference type="ChEBI" id="CHEBI:29103"/>
        <note>ligand shared between two tetrameric partners</note>
    </ligand>
</feature>
<feature type="domain" description="CBS" evidence="15">
    <location>
        <begin position="95"/>
        <end position="151"/>
    </location>
</feature>
<feature type="binding site" evidence="11">
    <location>
        <begin position="390"/>
        <end position="394"/>
    </location>
    <ligand>
        <name>IMP</name>
        <dbReference type="ChEBI" id="CHEBI:58053"/>
    </ligand>
</feature>
<keyword evidence="6 11" id="KW-0630">Potassium</keyword>
<evidence type="ECO:0000256" key="4">
    <source>
        <dbReference type="ARBA" id="ARBA00022749"/>
    </source>
</evidence>
<evidence type="ECO:0000256" key="13">
    <source>
        <dbReference type="RuleBase" id="RU003927"/>
    </source>
</evidence>
<comment type="pathway">
    <text evidence="11 14">Purine metabolism; XMP biosynthesis via de novo pathway; XMP from IMP: step 1/1.</text>
</comment>
<feature type="binding site" evidence="11">
    <location>
        <position position="426"/>
    </location>
    <ligand>
        <name>IMP</name>
        <dbReference type="ChEBI" id="CHEBI:58053"/>
    </ligand>
</feature>
<evidence type="ECO:0000256" key="3">
    <source>
        <dbReference type="ARBA" id="ARBA00022723"/>
    </source>
</evidence>
<dbReference type="GO" id="GO:0003938">
    <property type="term" value="F:IMP dehydrogenase activity"/>
    <property type="evidence" value="ECO:0007669"/>
    <property type="project" value="UniProtKB-EC"/>
</dbReference>
<comment type="caution">
    <text evidence="11">Lacks conserved residue(s) required for the propagation of feature annotation.</text>
</comment>
<comment type="subunit">
    <text evidence="11">Homotetramer.</text>
</comment>
<dbReference type="InterPro" id="IPR005990">
    <property type="entry name" value="IMP_DH"/>
</dbReference>
<evidence type="ECO:0000313" key="17">
    <source>
        <dbReference type="Proteomes" id="UP000323865"/>
    </source>
</evidence>
<feature type="binding site" evidence="11">
    <location>
        <position position="481"/>
    </location>
    <ligand>
        <name>K(+)</name>
        <dbReference type="ChEBI" id="CHEBI:29103"/>
        <note>ligand shared between two tetrameric partners</note>
    </ligand>
</feature>
<evidence type="ECO:0000256" key="14">
    <source>
        <dbReference type="RuleBase" id="RU003928"/>
    </source>
</evidence>
<dbReference type="EMBL" id="CP044108">
    <property type="protein sequence ID" value="QEU12520.1"/>
    <property type="molecule type" value="Genomic_DNA"/>
</dbReference>
<evidence type="ECO:0000256" key="8">
    <source>
        <dbReference type="ARBA" id="ARBA00023027"/>
    </source>
</evidence>
<keyword evidence="4 11" id="KW-0332">GMP biosynthesis</keyword>
<feature type="binding site" evidence="11">
    <location>
        <begin position="343"/>
        <end position="345"/>
    </location>
    <ligand>
        <name>IMP</name>
        <dbReference type="ChEBI" id="CHEBI:58053"/>
    </ligand>
</feature>
<reference evidence="16 17" key="1">
    <citation type="submission" date="2019-09" db="EMBL/GenBank/DDBJ databases">
        <title>FDA dAtabase for Regulatory Grade micrObial Sequences (FDA-ARGOS): Supporting development and validation of Infectious Disease Dx tests.</title>
        <authorList>
            <person name="Sciortino C."/>
            <person name="Tallon L."/>
            <person name="Sadzewicz L."/>
            <person name="Vavikolanu K."/>
            <person name="Mehta A."/>
            <person name="Aluvathingal J."/>
            <person name="Nadendla S."/>
            <person name="Nandy P."/>
            <person name="Geyer C."/>
            <person name="Yan Y."/>
            <person name="Sichtig H."/>
        </authorList>
    </citation>
    <scope>NUCLEOTIDE SEQUENCE [LARGE SCALE GENOMIC DNA]</scope>
    <source>
        <strain evidence="16 17">FDAARGOS_640</strain>
    </source>
</reference>
<gene>
    <name evidence="11 16" type="primary">guaB</name>
    <name evidence="16" type="ORF">FOB48_09535</name>
</gene>
<dbReference type="SMART" id="SM00116">
    <property type="entry name" value="CBS"/>
    <property type="match status" value="2"/>
</dbReference>
<dbReference type="InterPro" id="IPR013785">
    <property type="entry name" value="Aldolase_TIM"/>
</dbReference>